<dbReference type="InParanoid" id="A0A673B9R9"/>
<dbReference type="AlphaFoldDB" id="A0A673B9R9"/>
<keyword evidence="8" id="KW-1185">Reference proteome</keyword>
<dbReference type="GO" id="GO:0045724">
    <property type="term" value="P:positive regulation of cilium assembly"/>
    <property type="evidence" value="ECO:0007669"/>
    <property type="project" value="TreeGrafter"/>
</dbReference>
<comment type="subcellular location">
    <subcellularLocation>
        <location evidence="1">Cytoplasm</location>
        <location evidence="1">Cytoskeleton</location>
        <location evidence="1">Microtubule organizing center</location>
        <location evidence="1">Centrosome</location>
        <location evidence="1">Centriole</location>
    </subcellularLocation>
</comment>
<feature type="region of interest" description="Disordered" evidence="5">
    <location>
        <begin position="127"/>
        <end position="151"/>
    </location>
</feature>
<dbReference type="Proteomes" id="UP000472271">
    <property type="component" value="Unassembled WGS sequence"/>
</dbReference>
<dbReference type="InterPro" id="IPR029135">
    <property type="entry name" value="PPP1R35_C"/>
</dbReference>
<feature type="region of interest" description="Disordered" evidence="5">
    <location>
        <begin position="237"/>
        <end position="284"/>
    </location>
</feature>
<feature type="region of interest" description="Disordered" evidence="5">
    <location>
        <begin position="1"/>
        <end position="43"/>
    </location>
</feature>
<dbReference type="GO" id="GO:1903724">
    <property type="term" value="P:positive regulation of centriole elongation"/>
    <property type="evidence" value="ECO:0007669"/>
    <property type="project" value="TreeGrafter"/>
</dbReference>
<evidence type="ECO:0000259" key="6">
    <source>
        <dbReference type="Pfam" id="PF15503"/>
    </source>
</evidence>
<evidence type="ECO:0000256" key="4">
    <source>
        <dbReference type="ARBA" id="ARBA00029452"/>
    </source>
</evidence>
<sequence length="301" mass="33221">MWERNRSGSEPIQSRMSGPSPLLSPPPSSHPPPQPHPVPFDSYSCTGCPELDLSVTLSPAPRATPAVLKPHPQPATLHLKPCPRGQRKMKNPEVCFQPVVVTVTPQPHLTHPQQPIRSQRSSIVHLHGNHSGASTRWEEPPAPQPSDGPVGLAEAELHTTLALKVELQSLQGVEFNSQKAIQETLCRSTWTRSLINSRVTEGLNVGRSQLLFSSLVSVDVPADQLIDRALQDRLPLAPPPRCRSIRKPTDSPALFPNVSDLQRQKPLPPEEQGPARLRPLPFSSCSTFDLYSRQRRWEATP</sequence>
<organism evidence="7 8">
    <name type="scientific">Sphaeramia orbicularis</name>
    <name type="common">orbiculate cardinalfish</name>
    <dbReference type="NCBI Taxonomy" id="375764"/>
    <lineage>
        <taxon>Eukaryota</taxon>
        <taxon>Metazoa</taxon>
        <taxon>Chordata</taxon>
        <taxon>Craniata</taxon>
        <taxon>Vertebrata</taxon>
        <taxon>Euteleostomi</taxon>
        <taxon>Actinopterygii</taxon>
        <taxon>Neopterygii</taxon>
        <taxon>Teleostei</taxon>
        <taxon>Neoteleostei</taxon>
        <taxon>Acanthomorphata</taxon>
        <taxon>Gobiaria</taxon>
        <taxon>Kurtiformes</taxon>
        <taxon>Apogonoidei</taxon>
        <taxon>Apogonidae</taxon>
        <taxon>Apogoninae</taxon>
        <taxon>Sphaeramia</taxon>
    </lineage>
</organism>
<reference evidence="7" key="1">
    <citation type="submission" date="2025-08" db="UniProtKB">
        <authorList>
            <consortium name="Ensembl"/>
        </authorList>
    </citation>
    <scope>IDENTIFICATION</scope>
</reference>
<evidence type="ECO:0000313" key="8">
    <source>
        <dbReference type="Proteomes" id="UP000472271"/>
    </source>
</evidence>
<dbReference type="GeneID" id="115416213"/>
<dbReference type="InterPro" id="IPR033590">
    <property type="entry name" value="PPP1R35"/>
</dbReference>
<keyword evidence="2" id="KW-0963">Cytoplasm</keyword>
<evidence type="ECO:0000256" key="5">
    <source>
        <dbReference type="SAM" id="MobiDB-lite"/>
    </source>
</evidence>
<dbReference type="Ensembl" id="ENSSORT00005038326.1">
    <property type="protein sequence ID" value="ENSSORP00005037352.1"/>
    <property type="gene ID" value="ENSSORG00005017531.1"/>
</dbReference>
<dbReference type="PANTHER" id="PTHR28625:SF1">
    <property type="entry name" value="PROTEIN PHOSPHATASE 1 REGULATORY SUBUNIT 35"/>
    <property type="match status" value="1"/>
</dbReference>
<keyword evidence="3" id="KW-0206">Cytoskeleton</keyword>
<gene>
    <name evidence="7" type="primary">LOC115416213</name>
</gene>
<feature type="compositionally biased region" description="Pro residues" evidence="5">
    <location>
        <begin position="22"/>
        <end position="38"/>
    </location>
</feature>
<dbReference type="OrthoDB" id="8942190at2759"/>
<protein>
    <submittedName>
        <fullName evidence="7">Protein phosphatase 1 regulatory subunit 35-like</fullName>
    </submittedName>
</protein>
<name>A0A673B9R9_9TELE</name>
<accession>A0A673B9R9</accession>
<proteinExistence type="inferred from homology"/>
<dbReference type="PANTHER" id="PTHR28625">
    <property type="entry name" value="PROTEIN PHOSPHATASE 1 REGULATORY SUBUNIT 35"/>
    <property type="match status" value="1"/>
</dbReference>
<dbReference type="Pfam" id="PF15503">
    <property type="entry name" value="PPP1R35_C"/>
    <property type="match status" value="1"/>
</dbReference>
<feature type="domain" description="Protein phosphatase 1 regulatory subunit 35 C-terminal" evidence="6">
    <location>
        <begin position="156"/>
        <end position="294"/>
    </location>
</feature>
<evidence type="ECO:0000313" key="7">
    <source>
        <dbReference type="Ensembl" id="ENSSORP00005037352.1"/>
    </source>
</evidence>
<evidence type="ECO:0000256" key="1">
    <source>
        <dbReference type="ARBA" id="ARBA00004114"/>
    </source>
</evidence>
<evidence type="ECO:0000256" key="2">
    <source>
        <dbReference type="ARBA" id="ARBA00022490"/>
    </source>
</evidence>
<reference evidence="7" key="2">
    <citation type="submission" date="2025-09" db="UniProtKB">
        <authorList>
            <consortium name="Ensembl"/>
        </authorList>
    </citation>
    <scope>IDENTIFICATION</scope>
</reference>
<dbReference type="GO" id="GO:0019902">
    <property type="term" value="F:phosphatase binding"/>
    <property type="evidence" value="ECO:0007669"/>
    <property type="project" value="InterPro"/>
</dbReference>
<dbReference type="FunCoup" id="A0A673B9R9">
    <property type="interactions" value="727"/>
</dbReference>
<comment type="similarity">
    <text evidence="4">Belongs to the PPP1R35 family.</text>
</comment>
<dbReference type="GO" id="GO:0005814">
    <property type="term" value="C:centriole"/>
    <property type="evidence" value="ECO:0007669"/>
    <property type="project" value="UniProtKB-SubCell"/>
</dbReference>
<feature type="compositionally biased region" description="Polar residues" evidence="5">
    <location>
        <begin position="8"/>
        <end position="17"/>
    </location>
</feature>
<dbReference type="RefSeq" id="XP_029985814.1">
    <property type="nucleotide sequence ID" value="XM_030129954.1"/>
</dbReference>
<evidence type="ECO:0000256" key="3">
    <source>
        <dbReference type="ARBA" id="ARBA00023212"/>
    </source>
</evidence>